<dbReference type="Gene3D" id="2.130.10.10">
    <property type="entry name" value="YVTN repeat-like/Quinoprotein amine dehydrogenase"/>
    <property type="match status" value="1"/>
</dbReference>
<keyword evidence="8" id="KW-1015">Disulfide bond</keyword>
<dbReference type="NCBIfam" id="TIGR04183">
    <property type="entry name" value="Por_Secre_tail"/>
    <property type="match status" value="1"/>
</dbReference>
<evidence type="ECO:0000256" key="2">
    <source>
        <dbReference type="ARBA" id="ARBA00022670"/>
    </source>
</evidence>
<dbReference type="GO" id="GO:0008237">
    <property type="term" value="F:metallopeptidase activity"/>
    <property type="evidence" value="ECO:0007669"/>
    <property type="project" value="UniProtKB-KW"/>
</dbReference>
<dbReference type="InterPro" id="IPR025965">
    <property type="entry name" value="FlgD/Vpr_Ig-like"/>
</dbReference>
<dbReference type="EMBL" id="UINC01006779">
    <property type="protein sequence ID" value="SVA29585.1"/>
    <property type="molecule type" value="Genomic_DNA"/>
</dbReference>
<dbReference type="PANTHER" id="PTHR47466">
    <property type="match status" value="1"/>
</dbReference>
<proteinExistence type="inferred from homology"/>
<reference evidence="11" key="1">
    <citation type="submission" date="2018-05" db="EMBL/GenBank/DDBJ databases">
        <authorList>
            <person name="Lanie J.A."/>
            <person name="Ng W.-L."/>
            <person name="Kazmierczak K.M."/>
            <person name="Andrzejewski T.M."/>
            <person name="Davidsen T.M."/>
            <person name="Wayne K.J."/>
            <person name="Tettelin H."/>
            <person name="Glass J.I."/>
            <person name="Rusch D."/>
            <person name="Podicherti R."/>
            <person name="Tsui H.-C.T."/>
            <person name="Winkler M.E."/>
        </authorList>
    </citation>
    <scope>NUCLEOTIDE SEQUENCE</scope>
</reference>
<evidence type="ECO:0000256" key="5">
    <source>
        <dbReference type="ARBA" id="ARBA00022801"/>
    </source>
</evidence>
<evidence type="ECO:0000256" key="3">
    <source>
        <dbReference type="ARBA" id="ARBA00022723"/>
    </source>
</evidence>
<evidence type="ECO:0000313" key="11">
    <source>
        <dbReference type="EMBL" id="SVA29585.1"/>
    </source>
</evidence>
<evidence type="ECO:0000259" key="10">
    <source>
        <dbReference type="Pfam" id="PF13860"/>
    </source>
</evidence>
<dbReference type="GO" id="GO:0046872">
    <property type="term" value="F:metal ion binding"/>
    <property type="evidence" value="ECO:0007669"/>
    <property type="project" value="UniProtKB-KW"/>
</dbReference>
<feature type="domain" description="FlgD/Vpr Ig-like" evidence="10">
    <location>
        <begin position="835"/>
        <end position="895"/>
    </location>
</feature>
<evidence type="ECO:0000256" key="8">
    <source>
        <dbReference type="ARBA" id="ARBA00023157"/>
    </source>
</evidence>
<dbReference type="GO" id="GO:0006508">
    <property type="term" value="P:proteolysis"/>
    <property type="evidence" value="ECO:0007669"/>
    <property type="project" value="UniProtKB-KW"/>
</dbReference>
<dbReference type="SUPFAM" id="SSF69318">
    <property type="entry name" value="Integrin alpha N-terminal domain"/>
    <property type="match status" value="1"/>
</dbReference>
<organism evidence="11">
    <name type="scientific">marine metagenome</name>
    <dbReference type="NCBI Taxonomy" id="408172"/>
    <lineage>
        <taxon>unclassified sequences</taxon>
        <taxon>metagenomes</taxon>
        <taxon>ecological metagenomes</taxon>
    </lineage>
</organism>
<feature type="domain" description="Peptidase M43 pregnancy-associated plasma-A" evidence="9">
    <location>
        <begin position="141"/>
        <end position="271"/>
    </location>
</feature>
<dbReference type="Gene3D" id="3.40.390.10">
    <property type="entry name" value="Collagenase (Catalytic Domain)"/>
    <property type="match status" value="1"/>
</dbReference>
<dbReference type="InterPro" id="IPR015943">
    <property type="entry name" value="WD40/YVTN_repeat-like_dom_sf"/>
</dbReference>
<evidence type="ECO:0000256" key="7">
    <source>
        <dbReference type="ARBA" id="ARBA00023049"/>
    </source>
</evidence>
<name>A0A381UN30_9ZZZZ</name>
<evidence type="ECO:0000256" key="4">
    <source>
        <dbReference type="ARBA" id="ARBA00022729"/>
    </source>
</evidence>
<keyword evidence="2" id="KW-0645">Protease</keyword>
<gene>
    <name evidence="11" type="ORF">METZ01_LOCUS82439</name>
</gene>
<protein>
    <recommendedName>
        <fullName evidence="12">FlgD Ig-like domain-containing protein</fullName>
    </recommendedName>
</protein>
<dbReference type="PANTHER" id="PTHR47466:SF1">
    <property type="entry name" value="METALLOPROTEASE MEP1 (AFU_ORTHOLOGUE AFUA_1G07730)-RELATED"/>
    <property type="match status" value="1"/>
</dbReference>
<keyword evidence="6" id="KW-0862">Zinc</keyword>
<dbReference type="InterPro" id="IPR028994">
    <property type="entry name" value="Integrin_alpha_N"/>
</dbReference>
<dbReference type="InterPro" id="IPR026444">
    <property type="entry name" value="Secre_tail"/>
</dbReference>
<keyword evidence="4" id="KW-0732">Signal</keyword>
<dbReference type="Gene3D" id="2.60.40.4070">
    <property type="match status" value="1"/>
</dbReference>
<keyword evidence="5" id="KW-0378">Hydrolase</keyword>
<dbReference type="AlphaFoldDB" id="A0A381UN30"/>
<keyword evidence="7" id="KW-0482">Metalloprotease</keyword>
<dbReference type="Pfam" id="PF13860">
    <property type="entry name" value="FlgD_ig"/>
    <property type="match status" value="1"/>
</dbReference>
<dbReference type="SUPFAM" id="SSF55486">
    <property type="entry name" value="Metalloproteases ('zincins'), catalytic domain"/>
    <property type="match status" value="1"/>
</dbReference>
<dbReference type="InterPro" id="IPR024079">
    <property type="entry name" value="MetalloPept_cat_dom_sf"/>
</dbReference>
<dbReference type="InterPro" id="IPR008754">
    <property type="entry name" value="Peptidase_M43"/>
</dbReference>
<evidence type="ECO:0000256" key="6">
    <source>
        <dbReference type="ARBA" id="ARBA00022833"/>
    </source>
</evidence>
<accession>A0A381UN30</accession>
<dbReference type="Pfam" id="PF05572">
    <property type="entry name" value="Peptidase_M43"/>
    <property type="match status" value="1"/>
</dbReference>
<evidence type="ECO:0000256" key="1">
    <source>
        <dbReference type="ARBA" id="ARBA00008721"/>
    </source>
</evidence>
<sequence length="907" mass="99837">MRILARIISVIIFSYNFILLQEYQEVCGTPEPTELDVNESKRLVDDYWDLNGRDGRDNDPVHILVAWHVIYASSGQGNISDATIENAVNGLNSAYNETFNYYFTLDTVTRTMSDEWFTVSSDSSAVYSSQELAMRDSLSIDPVHYYNVYSVKTLPVGGMITLGWNYFPMWNIESSIWQGTTIHYQYINGGTLPHECGHYVGLFHTFQGGCFGTNDAVDDTPAMAEDAIYSCNQSQDSCPDDEGMDPVTNFMNYSDCQNMFTEGQAERAYAIIESYHPGLLENEFYYPTLSLSGVNFTNDTDGDGIFNPGETIRVKPSIINYVGVSADSVLLVLSTDDDRLAITDSIIQFQSSIDPGEVVFEPLDWFEIYASPDALLGNILCNINITSGNEQYPYEIDFDITISLSLNQYGFPIEGVSIKSSPLIADLNNNSLGEIYFGSEDDNMYGYMIAGFPLTGFPFETGDKITSSPAAGDVDGDGNNEIVFGSYDGKLYILGTNGNPELSYLVSGFIIGAPALGDFDGDNDLEIVFTTQNNSSGKLYAIHHTGEDMDGFPVDLDEKMVVGAALGDLEGDGLLDIVVTTYEDNIYAINSDGSIKSGFPYVASHRFRSPATLVDLDSDNDLEIVAGNDDGNLYILHHDGTVMTTYDVGDDIRGGISVADINDDGSNELLFVGYDDNIHIWNPTTESELDGWPYDMGSIAVSCPLTADLDNDGDLEIVTATKSGTIYIFHHDGSIFNNFPYTVAGNIETTPAIGNLDADDDFEIVFGTTSRLEVIDIKSVSGERDSWKLHRGNMMRTGLYNINLTSIQSKDQIVPAKFFVSQNYPNPFNPSTTIEIQLAETNNLIVSIFDVTGRLINTLVNNKLEAGLYSVEWNGKDQNGRLLPTGVYIVKVVSGKNNHNQKIAFVK</sequence>
<keyword evidence="3" id="KW-0479">Metal-binding</keyword>
<evidence type="ECO:0008006" key="12">
    <source>
        <dbReference type="Google" id="ProtNLM"/>
    </source>
</evidence>
<evidence type="ECO:0000259" key="9">
    <source>
        <dbReference type="Pfam" id="PF05572"/>
    </source>
</evidence>
<comment type="similarity">
    <text evidence="1">Belongs to the peptidase M43B family.</text>
</comment>